<organism evidence="3 4">
    <name type="scientific">Clostridium weizhouense</name>
    <dbReference type="NCBI Taxonomy" id="2859781"/>
    <lineage>
        <taxon>Bacteria</taxon>
        <taxon>Bacillati</taxon>
        <taxon>Bacillota</taxon>
        <taxon>Clostridia</taxon>
        <taxon>Eubacteriales</taxon>
        <taxon>Clostridiaceae</taxon>
        <taxon>Clostridium</taxon>
    </lineage>
</organism>
<dbReference type="InterPro" id="IPR018337">
    <property type="entry name" value="Cell_wall/Cho-bd_repeat"/>
</dbReference>
<gene>
    <name evidence="3" type="ORF">KYD98_11770</name>
</gene>
<sequence>MVFRRNTPSFSVFNIKNELNMIKGTGWIEKNGDFYYYEDWNMKSGWIKYDNKWYFTEEDGKMRTGWIQYKGNWYYLNSDGSMAKNTTVNGFYFNEEGIWTSTPEEQKS</sequence>
<accession>A0ABS7AQU4</accession>
<dbReference type="PROSITE" id="PS51170">
    <property type="entry name" value="CW"/>
    <property type="match status" value="2"/>
</dbReference>
<evidence type="ECO:0008006" key="5">
    <source>
        <dbReference type="Google" id="ProtNLM"/>
    </source>
</evidence>
<dbReference type="Gene3D" id="2.10.270.10">
    <property type="entry name" value="Cholin Binding"/>
    <property type="match status" value="1"/>
</dbReference>
<dbReference type="Pfam" id="PF19127">
    <property type="entry name" value="Choline_bind_3"/>
    <property type="match status" value="1"/>
</dbReference>
<protein>
    <recommendedName>
        <fullName evidence="5">Cell wall-binding protein</fullName>
    </recommendedName>
</protein>
<feature type="repeat" description="Cell wall-binding" evidence="2">
    <location>
        <begin position="43"/>
        <end position="62"/>
    </location>
</feature>
<evidence type="ECO:0000313" key="3">
    <source>
        <dbReference type="EMBL" id="MBW6410771.1"/>
    </source>
</evidence>
<keyword evidence="4" id="KW-1185">Reference proteome</keyword>
<dbReference type="EMBL" id="JAHXPT010000009">
    <property type="protein sequence ID" value="MBW6410771.1"/>
    <property type="molecule type" value="Genomic_DNA"/>
</dbReference>
<name>A0ABS7AQU4_9CLOT</name>
<dbReference type="SUPFAM" id="SSF69360">
    <property type="entry name" value="Cell wall binding repeat"/>
    <property type="match status" value="1"/>
</dbReference>
<evidence type="ECO:0000256" key="2">
    <source>
        <dbReference type="PROSITE-ProRule" id="PRU00591"/>
    </source>
</evidence>
<evidence type="ECO:0000256" key="1">
    <source>
        <dbReference type="ARBA" id="ARBA00022737"/>
    </source>
</evidence>
<evidence type="ECO:0000313" key="4">
    <source>
        <dbReference type="Proteomes" id="UP001519921"/>
    </source>
</evidence>
<keyword evidence="1" id="KW-0677">Repeat</keyword>
<feature type="repeat" description="Cell wall-binding" evidence="2">
    <location>
        <begin position="63"/>
        <end position="82"/>
    </location>
</feature>
<reference evidence="3 4" key="1">
    <citation type="submission" date="2021-07" db="EMBL/GenBank/DDBJ databases">
        <title>Clostridium weizhouense sp. nov., an anaerobic bacterium isolated from activated sludge of Petroleum wastewater.</title>
        <authorList>
            <person name="Li Q."/>
        </authorList>
    </citation>
    <scope>NUCLEOTIDE SEQUENCE [LARGE SCALE GENOMIC DNA]</scope>
    <source>
        <strain evidence="3 4">YB-6</strain>
    </source>
</reference>
<comment type="caution">
    <text evidence="3">The sequence shown here is derived from an EMBL/GenBank/DDBJ whole genome shotgun (WGS) entry which is preliminary data.</text>
</comment>
<proteinExistence type="predicted"/>
<dbReference type="Proteomes" id="UP001519921">
    <property type="component" value="Unassembled WGS sequence"/>
</dbReference>